<dbReference type="GO" id="GO:0030490">
    <property type="term" value="P:maturation of SSU-rRNA"/>
    <property type="evidence" value="ECO:0007669"/>
    <property type="project" value="TreeGrafter"/>
</dbReference>
<feature type="region of interest" description="Disordered" evidence="7">
    <location>
        <begin position="1"/>
        <end position="60"/>
    </location>
</feature>
<dbReference type="EMBL" id="JAZGQO010000006">
    <property type="protein sequence ID" value="KAK6185807.1"/>
    <property type="molecule type" value="Genomic_DNA"/>
</dbReference>
<comment type="caution">
    <text evidence="8">The sequence shown here is derived from an EMBL/GenBank/DDBJ whole genome shotgun (WGS) entry which is preliminary data.</text>
</comment>
<proteinExistence type="inferred from homology"/>
<evidence type="ECO:0000256" key="6">
    <source>
        <dbReference type="ARBA" id="ARBA00024695"/>
    </source>
</evidence>
<dbReference type="AlphaFoldDB" id="A0AAN8JUR9"/>
<accession>A0AAN8JUR9</accession>
<evidence type="ECO:0000256" key="1">
    <source>
        <dbReference type="ARBA" id="ARBA00004604"/>
    </source>
</evidence>
<feature type="compositionally biased region" description="Acidic residues" evidence="7">
    <location>
        <begin position="361"/>
        <end position="399"/>
    </location>
</feature>
<protein>
    <recommendedName>
        <fullName evidence="10">Nucleolar protein 14</fullName>
    </recommendedName>
</protein>
<sequence length="916" mass="105607">MAKKKKNLSDKIRGKNKSGSFKKFNPFEVKVNKQKHHVLGKKRTKSEHGAPGISKSKAMKKRAGTLLKEYQGRHKVNKLIDKRIGEKDQNLTLEEKMMQRYALERKNEEKKGSIYSLNEDEDLTHYGQSLSNIEKFDNPVVSDEDEDDDDIKRLKAKIVAEEHFGGFLTKKSDEETQKSFKEKMEEVIALSKKYKSERQSEKNERLEMTEQVDKEYKEVMDLLCGLSRPPKSSDKKGEKEAAVTTKVDDYDIAVRTLQFEAKGKASDRLKTDEEIAKEEKERLEKLEADRLMRMKGIIEEENTSEPRHISADDLFDGFNLNIDKRDKQRAKQSVHFKDGKLAGGDDVLIPKMKQGMKSIEMNDDESDDEEEDEEIDESNDDDDENEDNDDEEENEDIDNKDDIKRDDEDDEDDEEDDSDSDDSYADLESEEEEEKKEDSMSEKKALIKSILKKSENKSLKSRNPKETKEIIEKAKKELPYTFPAPTSYDDWLNLIQGLNTTDQVTVVERILKLYHPSLGEGNKQKLQTFHGFLVQYFGDLALQEPPELELMDKLVLPIYSLTKMSPDNAAEIFQNEIMSRQEEFRQITERKHGRGLYLGLDTLLMLKVVSIIFPTSDFQHKVTTPSLLFMAQMLGQTPVNSERDIIYGLYICNLCLEFIGMSKRFIPEVISFLHGLLFLAAKKNAKQLEKVFPPFKPVGDNINLLNMKPPNISKLKVGKLNGCVLLASSATRDSLNNNQIRLNAVSTTVELLLEYANLFTDLPAFKDIFSPVVNMCCKLPKDMYPADLQEKISKLQSVLKDRFSKPQKALQVQKNKPIALKMFEPQIEEKWTGKRKKCGGTKEFQQTQKLVHKHKREMKGAVRDIRRDSQFLARHQLKETLQRDSDRKRKVKALYSSLANQEGEVRALTKMKKKKY</sequence>
<evidence type="ECO:0000256" key="7">
    <source>
        <dbReference type="SAM" id="MobiDB-lite"/>
    </source>
</evidence>
<dbReference type="GO" id="GO:0030692">
    <property type="term" value="C:Noc4p-Nop14p complex"/>
    <property type="evidence" value="ECO:0007669"/>
    <property type="project" value="TreeGrafter"/>
</dbReference>
<comment type="similarity">
    <text evidence="2">Belongs to the NOP14 family.</text>
</comment>
<dbReference type="PANTHER" id="PTHR23183">
    <property type="entry name" value="NOP14"/>
    <property type="match status" value="1"/>
</dbReference>
<dbReference type="Pfam" id="PF04147">
    <property type="entry name" value="Nop14"/>
    <property type="match status" value="1"/>
</dbReference>
<comment type="function">
    <text evidence="6">Involved in nucleolar processing of pre-18S ribosomal RNA. Has a role in the nuclear export of 40S pre-ribosomal subunit to the cytoplasm.</text>
</comment>
<organism evidence="8 9">
    <name type="scientific">Patella caerulea</name>
    <name type="common">Rayed Mediterranean limpet</name>
    <dbReference type="NCBI Taxonomy" id="87958"/>
    <lineage>
        <taxon>Eukaryota</taxon>
        <taxon>Metazoa</taxon>
        <taxon>Spiralia</taxon>
        <taxon>Lophotrochozoa</taxon>
        <taxon>Mollusca</taxon>
        <taxon>Gastropoda</taxon>
        <taxon>Patellogastropoda</taxon>
        <taxon>Patelloidea</taxon>
        <taxon>Patellidae</taxon>
        <taxon>Patella</taxon>
    </lineage>
</organism>
<name>A0AAN8JUR9_PATCE</name>
<comment type="subcellular location">
    <subcellularLocation>
        <location evidence="1">Nucleus</location>
        <location evidence="1">Nucleolus</location>
    </subcellularLocation>
</comment>
<dbReference type="InterPro" id="IPR007276">
    <property type="entry name" value="Nop14"/>
</dbReference>
<evidence type="ECO:0000256" key="2">
    <source>
        <dbReference type="ARBA" id="ARBA00007466"/>
    </source>
</evidence>
<feature type="compositionally biased region" description="Acidic residues" evidence="7">
    <location>
        <begin position="407"/>
        <end position="435"/>
    </location>
</feature>
<feature type="region of interest" description="Disordered" evidence="7">
    <location>
        <begin position="326"/>
        <end position="442"/>
    </location>
</feature>
<keyword evidence="9" id="KW-1185">Reference proteome</keyword>
<dbReference type="Proteomes" id="UP001347796">
    <property type="component" value="Unassembled WGS sequence"/>
</dbReference>
<gene>
    <name evidence="8" type="ORF">SNE40_007956</name>
</gene>
<evidence type="ECO:0008006" key="10">
    <source>
        <dbReference type="Google" id="ProtNLM"/>
    </source>
</evidence>
<dbReference type="PANTHER" id="PTHR23183:SF0">
    <property type="entry name" value="NUCLEOLAR PROTEIN 14"/>
    <property type="match status" value="1"/>
</dbReference>
<evidence type="ECO:0000313" key="9">
    <source>
        <dbReference type="Proteomes" id="UP001347796"/>
    </source>
</evidence>
<dbReference type="GO" id="GO:0032040">
    <property type="term" value="C:small-subunit processome"/>
    <property type="evidence" value="ECO:0007669"/>
    <property type="project" value="InterPro"/>
</dbReference>
<evidence type="ECO:0000313" key="8">
    <source>
        <dbReference type="EMBL" id="KAK6185807.1"/>
    </source>
</evidence>
<reference evidence="8 9" key="1">
    <citation type="submission" date="2024-01" db="EMBL/GenBank/DDBJ databases">
        <title>The genome of the rayed Mediterranean limpet Patella caerulea (Linnaeus, 1758).</title>
        <authorList>
            <person name="Anh-Thu Weber A."/>
            <person name="Halstead-Nussloch G."/>
        </authorList>
    </citation>
    <scope>NUCLEOTIDE SEQUENCE [LARGE SCALE GENOMIC DNA]</scope>
    <source>
        <strain evidence="8">AATW-2023a</strain>
        <tissue evidence="8">Whole specimen</tissue>
    </source>
</reference>
<evidence type="ECO:0000256" key="3">
    <source>
        <dbReference type="ARBA" id="ARBA00022517"/>
    </source>
</evidence>
<keyword evidence="3" id="KW-0690">Ribosome biogenesis</keyword>
<keyword evidence="5" id="KW-0539">Nucleus</keyword>
<feature type="compositionally biased region" description="Basic residues" evidence="7">
    <location>
        <begin position="32"/>
        <end position="45"/>
    </location>
</feature>
<keyword evidence="4" id="KW-0698">rRNA processing</keyword>
<evidence type="ECO:0000256" key="4">
    <source>
        <dbReference type="ARBA" id="ARBA00022552"/>
    </source>
</evidence>
<evidence type="ECO:0000256" key="5">
    <source>
        <dbReference type="ARBA" id="ARBA00023242"/>
    </source>
</evidence>